<proteinExistence type="predicted"/>
<dbReference type="CDD" id="cd18186">
    <property type="entry name" value="BTB_POZ_ZBTB_KLHL-like"/>
    <property type="match status" value="1"/>
</dbReference>
<feature type="region of interest" description="Disordered" evidence="1">
    <location>
        <begin position="1"/>
        <end position="29"/>
    </location>
</feature>
<evidence type="ECO:0000256" key="1">
    <source>
        <dbReference type="SAM" id="MobiDB-lite"/>
    </source>
</evidence>
<feature type="region of interest" description="Disordered" evidence="1">
    <location>
        <begin position="200"/>
        <end position="251"/>
    </location>
</feature>
<dbReference type="Gene3D" id="3.30.710.10">
    <property type="entry name" value="Potassium Channel Kv1.1, Chain A"/>
    <property type="match status" value="1"/>
</dbReference>
<name>A0A067M3J6_BOTB1</name>
<feature type="compositionally biased region" description="Basic and acidic residues" evidence="1">
    <location>
        <begin position="201"/>
        <end position="210"/>
    </location>
</feature>
<organism evidence="3 4">
    <name type="scientific">Botryobasidium botryosum (strain FD-172 SS1)</name>
    <dbReference type="NCBI Taxonomy" id="930990"/>
    <lineage>
        <taxon>Eukaryota</taxon>
        <taxon>Fungi</taxon>
        <taxon>Dikarya</taxon>
        <taxon>Basidiomycota</taxon>
        <taxon>Agaricomycotina</taxon>
        <taxon>Agaricomycetes</taxon>
        <taxon>Cantharellales</taxon>
        <taxon>Botryobasidiaceae</taxon>
        <taxon>Botryobasidium</taxon>
    </lineage>
</organism>
<reference evidence="4" key="1">
    <citation type="journal article" date="2014" name="Proc. Natl. Acad. Sci. U.S.A.">
        <title>Extensive sampling of basidiomycete genomes demonstrates inadequacy of the white-rot/brown-rot paradigm for wood decay fungi.</title>
        <authorList>
            <person name="Riley R."/>
            <person name="Salamov A.A."/>
            <person name="Brown D.W."/>
            <person name="Nagy L.G."/>
            <person name="Floudas D."/>
            <person name="Held B.W."/>
            <person name="Levasseur A."/>
            <person name="Lombard V."/>
            <person name="Morin E."/>
            <person name="Otillar R."/>
            <person name="Lindquist E.A."/>
            <person name="Sun H."/>
            <person name="LaButti K.M."/>
            <person name="Schmutz J."/>
            <person name="Jabbour D."/>
            <person name="Luo H."/>
            <person name="Baker S.E."/>
            <person name="Pisabarro A.G."/>
            <person name="Walton J.D."/>
            <person name="Blanchette R.A."/>
            <person name="Henrissat B."/>
            <person name="Martin F."/>
            <person name="Cullen D."/>
            <person name="Hibbett D.S."/>
            <person name="Grigoriev I.V."/>
        </authorList>
    </citation>
    <scope>NUCLEOTIDE SEQUENCE [LARGE SCALE GENOMIC DNA]</scope>
    <source>
        <strain evidence="4">FD-172 SS1</strain>
    </source>
</reference>
<protein>
    <recommendedName>
        <fullName evidence="2">BTB domain-containing protein</fullName>
    </recommendedName>
</protein>
<dbReference type="Pfam" id="PF00651">
    <property type="entry name" value="BTB"/>
    <property type="match status" value="1"/>
</dbReference>
<dbReference type="SMART" id="SM00225">
    <property type="entry name" value="BTB"/>
    <property type="match status" value="1"/>
</dbReference>
<evidence type="ECO:0000259" key="2">
    <source>
        <dbReference type="PROSITE" id="PS50097"/>
    </source>
</evidence>
<dbReference type="SUPFAM" id="SSF54695">
    <property type="entry name" value="POZ domain"/>
    <property type="match status" value="1"/>
</dbReference>
<dbReference type="STRING" id="930990.A0A067M3J6"/>
<feature type="compositionally biased region" description="Acidic residues" evidence="1">
    <location>
        <begin position="215"/>
        <end position="230"/>
    </location>
</feature>
<evidence type="ECO:0000313" key="3">
    <source>
        <dbReference type="EMBL" id="KDQ10144.1"/>
    </source>
</evidence>
<dbReference type="AlphaFoldDB" id="A0A067M3J6"/>
<evidence type="ECO:0000313" key="4">
    <source>
        <dbReference type="Proteomes" id="UP000027195"/>
    </source>
</evidence>
<gene>
    <name evidence="3" type="ORF">BOTBODRAFT_36432</name>
</gene>
<dbReference type="OrthoDB" id="3249359at2759"/>
<dbReference type="InParanoid" id="A0A067M3J6"/>
<dbReference type="InterPro" id="IPR000210">
    <property type="entry name" value="BTB/POZ_dom"/>
</dbReference>
<dbReference type="EMBL" id="KL198070">
    <property type="protein sequence ID" value="KDQ10144.1"/>
    <property type="molecule type" value="Genomic_DNA"/>
</dbReference>
<keyword evidence="4" id="KW-1185">Reference proteome</keyword>
<dbReference type="PROSITE" id="PS50097">
    <property type="entry name" value="BTB"/>
    <property type="match status" value="1"/>
</dbReference>
<dbReference type="InterPro" id="IPR011333">
    <property type="entry name" value="SKP1/BTB/POZ_sf"/>
</dbReference>
<sequence>MTPPSRKRTSSQSSQNAPSEKRLKSDDEESKKNAHRRFWFDDGNVVIHVEGQDFRLHSSILKSRSSYFANLFSQNAAGSDAAQEPIEGCPVYKIDGSRIYFLALLDGLYGNLFTTDRTPSFLTLACFLRAAHHWNFPSCKSWAVKELTRRLPFTLKDFNQAEYPEPAKIIVLCRAAGVTSLLKPAFYGLMGQQTLGLELPKPVKGEDKPHSGNADSDDDALSEIAEDGDAPGDNKEYNFDPEVEWNDSEGTLSPDDMTRAIHLLEFTTQEWMRVSRKSPSYAFLSDKTTHESRTIDCRKIFRKIWHSNVTEADFAEKGWFNPLSALEEIKAIDWEGKGICDGCALKCRVAWEAERKSIWDNMDKELGIVDD</sequence>
<accession>A0A067M3J6</accession>
<feature type="compositionally biased region" description="Basic and acidic residues" evidence="1">
    <location>
        <begin position="19"/>
        <end position="29"/>
    </location>
</feature>
<dbReference type="HOGENOM" id="CLU_048296_1_0_1"/>
<feature type="domain" description="BTB" evidence="2">
    <location>
        <begin position="43"/>
        <end position="117"/>
    </location>
</feature>
<dbReference type="Proteomes" id="UP000027195">
    <property type="component" value="Unassembled WGS sequence"/>
</dbReference>